<dbReference type="AlphaFoldDB" id="A0AAE9XKF5"/>
<feature type="transmembrane region" description="Helical" evidence="9">
    <location>
        <begin position="29"/>
        <end position="46"/>
    </location>
</feature>
<accession>A0AAE9XKF5</accession>
<evidence type="ECO:0000256" key="6">
    <source>
        <dbReference type="ARBA" id="ARBA00023136"/>
    </source>
</evidence>
<dbReference type="EMBL" id="CP116805">
    <property type="protein sequence ID" value="WCL52819.1"/>
    <property type="molecule type" value="Genomic_DNA"/>
</dbReference>
<keyword evidence="3" id="KW-1003">Cell membrane</keyword>
<proteinExistence type="predicted"/>
<evidence type="ECO:0000256" key="7">
    <source>
        <dbReference type="ARBA" id="ARBA00023186"/>
    </source>
</evidence>
<dbReference type="Proteomes" id="UP001217500">
    <property type="component" value="Chromosome"/>
</dbReference>
<feature type="domain" description="Ancillary SecYEG translocon subunit/Cell division coordinator CpoB TPR" evidence="10">
    <location>
        <begin position="25"/>
        <end position="161"/>
    </location>
</feature>
<keyword evidence="4 9" id="KW-0812">Transmembrane</keyword>
<feature type="region of interest" description="Disordered" evidence="8">
    <location>
        <begin position="219"/>
        <end position="250"/>
    </location>
</feature>
<organism evidence="11 12">
    <name type="scientific">Gimibacter soli</name>
    <dbReference type="NCBI Taxonomy" id="3024400"/>
    <lineage>
        <taxon>Bacteria</taxon>
        <taxon>Pseudomonadati</taxon>
        <taxon>Pseudomonadota</taxon>
        <taxon>Alphaproteobacteria</taxon>
        <taxon>Kordiimonadales</taxon>
        <taxon>Temperatibacteraceae</taxon>
        <taxon>Gimibacter</taxon>
    </lineage>
</organism>
<evidence type="ECO:0000256" key="8">
    <source>
        <dbReference type="SAM" id="MobiDB-lite"/>
    </source>
</evidence>
<keyword evidence="7" id="KW-0143">Chaperone</keyword>
<evidence type="ECO:0000256" key="5">
    <source>
        <dbReference type="ARBA" id="ARBA00022989"/>
    </source>
</evidence>
<evidence type="ECO:0000256" key="9">
    <source>
        <dbReference type="SAM" id="Phobius"/>
    </source>
</evidence>
<evidence type="ECO:0000256" key="4">
    <source>
        <dbReference type="ARBA" id="ARBA00022692"/>
    </source>
</evidence>
<evidence type="ECO:0000256" key="2">
    <source>
        <dbReference type="ARBA" id="ARBA00004236"/>
    </source>
</evidence>
<dbReference type="GO" id="GO:0044877">
    <property type="term" value="F:protein-containing complex binding"/>
    <property type="evidence" value="ECO:0007669"/>
    <property type="project" value="InterPro"/>
</dbReference>
<evidence type="ECO:0000313" key="11">
    <source>
        <dbReference type="EMBL" id="WCL52819.1"/>
    </source>
</evidence>
<dbReference type="GO" id="GO:0005886">
    <property type="term" value="C:plasma membrane"/>
    <property type="evidence" value="ECO:0007669"/>
    <property type="project" value="UniProtKB-SubCell"/>
</dbReference>
<dbReference type="InterPro" id="IPR026039">
    <property type="entry name" value="YfgM"/>
</dbReference>
<feature type="region of interest" description="Disordered" evidence="8">
    <location>
        <begin position="195"/>
        <end position="214"/>
    </location>
</feature>
<reference evidence="11" key="1">
    <citation type="submission" date="2023-01" db="EMBL/GenBank/DDBJ databases">
        <title>The genome sequence of Kordiimonadaceae bacterium 6D33.</title>
        <authorList>
            <person name="Liu Y."/>
        </authorList>
    </citation>
    <scope>NUCLEOTIDE SEQUENCE</scope>
    <source>
        <strain evidence="11">6D33</strain>
    </source>
</reference>
<evidence type="ECO:0000256" key="1">
    <source>
        <dbReference type="ARBA" id="ARBA00004167"/>
    </source>
</evidence>
<feature type="compositionally biased region" description="Polar residues" evidence="8">
    <location>
        <begin position="195"/>
        <end position="210"/>
    </location>
</feature>
<dbReference type="Pfam" id="PF09976">
    <property type="entry name" value="TPR_21"/>
    <property type="match status" value="1"/>
</dbReference>
<dbReference type="PANTHER" id="PTHR38035:SF1">
    <property type="entry name" value="ANCILLARY SECYEG TRANSLOCON SUBUNIT"/>
    <property type="match status" value="1"/>
</dbReference>
<keyword evidence="12" id="KW-1185">Reference proteome</keyword>
<dbReference type="RefSeq" id="WP_289502258.1">
    <property type="nucleotide sequence ID" value="NZ_CP116805.1"/>
</dbReference>
<gene>
    <name evidence="11" type="ORF">PH603_09735</name>
</gene>
<evidence type="ECO:0000256" key="3">
    <source>
        <dbReference type="ARBA" id="ARBA00022475"/>
    </source>
</evidence>
<name>A0AAE9XKF5_9PROT</name>
<protein>
    <submittedName>
        <fullName evidence="11">Tetratricopeptide repeat protein</fullName>
    </submittedName>
</protein>
<dbReference type="PANTHER" id="PTHR38035">
    <property type="entry name" value="UPF0070 PROTEIN YFGM"/>
    <property type="match status" value="1"/>
</dbReference>
<keyword evidence="5 9" id="KW-1133">Transmembrane helix</keyword>
<evidence type="ECO:0000313" key="12">
    <source>
        <dbReference type="Proteomes" id="UP001217500"/>
    </source>
</evidence>
<sequence length="250" mass="26394">MSDQNPDLVFQEVDEELRRARMNALWKAYGKYIIAGAVLIVLLVAGREGWRAYVHSQEEAQSTVFGAASKAADKALQDGGSPLTVWQEAMPQLKGGYEALAGLRAAGVALSEGETDAALEAYAAVEASDADISLKELASLLAAMVQVSHKGDLDGARSRLSGLVGHEHPWSHSAQEQLALLDLRAGDLDSASSRFSSLANDSETPQSIRSRASEFSRMISARQAAAAPAEEETEAAPAAAEEAATEGEAQ</sequence>
<dbReference type="KEGG" id="gso:PH603_09735"/>
<comment type="subcellular location">
    <subcellularLocation>
        <location evidence="2">Cell membrane</location>
    </subcellularLocation>
    <subcellularLocation>
        <location evidence="1">Membrane</location>
        <topology evidence="1">Single-pass membrane protein</topology>
    </subcellularLocation>
</comment>
<keyword evidence="6 9" id="KW-0472">Membrane</keyword>
<dbReference type="InterPro" id="IPR018704">
    <property type="entry name" value="SecYEG/CpoB_TPR"/>
</dbReference>
<evidence type="ECO:0000259" key="10">
    <source>
        <dbReference type="Pfam" id="PF09976"/>
    </source>
</evidence>